<name>A0ABQ4TZM4_9HYPH</name>
<evidence type="ECO:0000259" key="11">
    <source>
        <dbReference type="Pfam" id="PF01618"/>
    </source>
</evidence>
<comment type="function">
    <text evidence="10">Part of the Tol-Pal system, which plays a role in outer membrane invagination during cell division and is important for maintaining outer membrane integrity.</text>
</comment>
<evidence type="ECO:0000256" key="10">
    <source>
        <dbReference type="HAMAP-Rule" id="MF_02202"/>
    </source>
</evidence>
<evidence type="ECO:0000256" key="5">
    <source>
        <dbReference type="ARBA" id="ARBA00022618"/>
    </source>
</evidence>
<feature type="transmembrane region" description="Helical" evidence="10">
    <location>
        <begin position="181"/>
        <end position="203"/>
    </location>
</feature>
<keyword evidence="8 10" id="KW-0472">Membrane</keyword>
<sequence length="240" mass="26173">MNPADAMQAAQAPVADMTLLGLFLQAHFVVKVVMLGLMGASIWCWAIIVDKTLLFRRTRSEMDAFEDAFWSGRSLEELFRSFNDRPATGLGALFTAAMREWKRSFEGSGRQIQSLSQRIDKVLDVTIQREVERLESRLLFLASIGSAGPYIGLFGTVWGIMTAFTSIAASKNTSLAVVAPGIAEALFATAIGLFAAIPAVLAYNKLQATVAKQQSRLEGFADEFSAILSRQIDERLSVAA</sequence>
<feature type="domain" description="MotA/TolQ/ExbB proton channel" evidence="11">
    <location>
        <begin position="104"/>
        <end position="218"/>
    </location>
</feature>
<dbReference type="InterPro" id="IPR014163">
    <property type="entry name" value="Tol-Pal_TolQ"/>
</dbReference>
<dbReference type="InterPro" id="IPR002898">
    <property type="entry name" value="MotA_ExbB_proton_chnl"/>
</dbReference>
<gene>
    <name evidence="10 12" type="primary">tolQ</name>
    <name evidence="12" type="ORF">MPOCJGCO_1398</name>
</gene>
<evidence type="ECO:0000313" key="13">
    <source>
        <dbReference type="Proteomes" id="UP001055057"/>
    </source>
</evidence>
<keyword evidence="13" id="KW-1185">Reference proteome</keyword>
<keyword evidence="3 10" id="KW-1003">Cell membrane</keyword>
<dbReference type="NCBIfam" id="TIGR02796">
    <property type="entry name" value="tolQ"/>
    <property type="match status" value="1"/>
</dbReference>
<keyword evidence="5 10" id="KW-0132">Cell division</keyword>
<comment type="caution">
    <text evidence="12">The sequence shown here is derived from an EMBL/GenBank/DDBJ whole genome shotgun (WGS) entry which is preliminary data.</text>
</comment>
<evidence type="ECO:0000256" key="9">
    <source>
        <dbReference type="ARBA" id="ARBA00023306"/>
    </source>
</evidence>
<dbReference type="RefSeq" id="WP_238181893.1">
    <property type="nucleotide sequence ID" value="NZ_BPRB01000073.1"/>
</dbReference>
<feature type="transmembrane region" description="Helical" evidence="10">
    <location>
        <begin position="138"/>
        <end position="161"/>
    </location>
</feature>
<reference evidence="12" key="1">
    <citation type="journal article" date="2021" name="Front. Microbiol.">
        <title>Comprehensive Comparative Genomics and Phenotyping of Methylobacterium Species.</title>
        <authorList>
            <person name="Alessa O."/>
            <person name="Ogura Y."/>
            <person name="Fujitani Y."/>
            <person name="Takami H."/>
            <person name="Hayashi T."/>
            <person name="Sahin N."/>
            <person name="Tani A."/>
        </authorList>
    </citation>
    <scope>NUCLEOTIDE SEQUENCE</scope>
    <source>
        <strain evidence="12">DSM 23632</strain>
    </source>
</reference>
<dbReference type="EMBL" id="BPRB01000073">
    <property type="protein sequence ID" value="GJE59310.1"/>
    <property type="molecule type" value="Genomic_DNA"/>
</dbReference>
<evidence type="ECO:0000256" key="3">
    <source>
        <dbReference type="ARBA" id="ARBA00022475"/>
    </source>
</evidence>
<evidence type="ECO:0000256" key="6">
    <source>
        <dbReference type="ARBA" id="ARBA00022692"/>
    </source>
</evidence>
<comment type="similarity">
    <text evidence="2 10">Belongs to the ExbB/TolQ family.</text>
</comment>
<evidence type="ECO:0000256" key="7">
    <source>
        <dbReference type="ARBA" id="ARBA00022989"/>
    </source>
</evidence>
<keyword evidence="4 10" id="KW-0997">Cell inner membrane</keyword>
<keyword evidence="7 10" id="KW-1133">Transmembrane helix</keyword>
<dbReference type="PANTHER" id="PTHR30625">
    <property type="entry name" value="PROTEIN TOLQ"/>
    <property type="match status" value="1"/>
</dbReference>
<feature type="transmembrane region" description="Helical" evidence="10">
    <location>
        <begin position="28"/>
        <end position="49"/>
    </location>
</feature>
<dbReference type="Proteomes" id="UP001055057">
    <property type="component" value="Unassembled WGS sequence"/>
</dbReference>
<proteinExistence type="inferred from homology"/>
<dbReference type="PANTHER" id="PTHR30625:SF3">
    <property type="entry name" value="TOL-PAL SYSTEM PROTEIN TOLQ"/>
    <property type="match status" value="1"/>
</dbReference>
<comment type="subunit">
    <text evidence="10">The Tol-Pal system is composed of five core proteins: the inner membrane proteins TolA, TolQ and TolR, the periplasmic protein TolB and the outer membrane protein Pal. They form a network linking the inner and outer membranes and the peptidoglycan layer.</text>
</comment>
<evidence type="ECO:0000256" key="8">
    <source>
        <dbReference type="ARBA" id="ARBA00023136"/>
    </source>
</evidence>
<keyword evidence="9 10" id="KW-0131">Cell cycle</keyword>
<evidence type="ECO:0000256" key="1">
    <source>
        <dbReference type="ARBA" id="ARBA00004651"/>
    </source>
</evidence>
<evidence type="ECO:0000313" key="12">
    <source>
        <dbReference type="EMBL" id="GJE59310.1"/>
    </source>
</evidence>
<dbReference type="Pfam" id="PF01618">
    <property type="entry name" value="MotA_ExbB"/>
    <property type="match status" value="1"/>
</dbReference>
<comment type="subcellular location">
    <subcellularLocation>
        <location evidence="10">Cell inner membrane</location>
        <topology evidence="10">Multi-pass membrane protein</topology>
    </subcellularLocation>
    <subcellularLocation>
        <location evidence="1">Cell membrane</location>
        <topology evidence="1">Multi-pass membrane protein</topology>
    </subcellularLocation>
</comment>
<protein>
    <recommendedName>
        <fullName evidence="10">Tol-Pal system protein TolQ</fullName>
    </recommendedName>
</protein>
<dbReference type="InterPro" id="IPR050790">
    <property type="entry name" value="ExbB/TolQ_transport"/>
</dbReference>
<keyword evidence="6 10" id="KW-0812">Transmembrane</keyword>
<dbReference type="HAMAP" id="MF_02202">
    <property type="entry name" value="TolQ"/>
    <property type="match status" value="1"/>
</dbReference>
<evidence type="ECO:0000256" key="2">
    <source>
        <dbReference type="ARBA" id="ARBA00010442"/>
    </source>
</evidence>
<evidence type="ECO:0000256" key="4">
    <source>
        <dbReference type="ARBA" id="ARBA00022519"/>
    </source>
</evidence>
<accession>A0ABQ4TZM4</accession>
<reference evidence="12" key="2">
    <citation type="submission" date="2021-08" db="EMBL/GenBank/DDBJ databases">
        <authorList>
            <person name="Tani A."/>
            <person name="Ola A."/>
            <person name="Ogura Y."/>
            <person name="Katsura K."/>
            <person name="Hayashi T."/>
        </authorList>
    </citation>
    <scope>NUCLEOTIDE SEQUENCE</scope>
    <source>
        <strain evidence="12">DSM 23632</strain>
    </source>
</reference>
<organism evidence="12 13">
    <name type="scientific">Methylobacterium trifolii</name>
    <dbReference type="NCBI Taxonomy" id="1003092"/>
    <lineage>
        <taxon>Bacteria</taxon>
        <taxon>Pseudomonadati</taxon>
        <taxon>Pseudomonadota</taxon>
        <taxon>Alphaproteobacteria</taxon>
        <taxon>Hyphomicrobiales</taxon>
        <taxon>Methylobacteriaceae</taxon>
        <taxon>Methylobacterium</taxon>
    </lineage>
</organism>